<protein>
    <submittedName>
        <fullName evidence="8">Site-specific integrase</fullName>
    </submittedName>
</protein>
<dbReference type="GO" id="GO:0006310">
    <property type="term" value="P:DNA recombination"/>
    <property type="evidence" value="ECO:0007669"/>
    <property type="project" value="UniProtKB-KW"/>
</dbReference>
<accession>A0A948X083</accession>
<dbReference type="PROSITE" id="PS51900">
    <property type="entry name" value="CB"/>
    <property type="match status" value="1"/>
</dbReference>
<dbReference type="InterPro" id="IPR011010">
    <property type="entry name" value="DNA_brk_join_enz"/>
</dbReference>
<dbReference type="Pfam" id="PF14659">
    <property type="entry name" value="Phage_int_SAM_3"/>
    <property type="match status" value="1"/>
</dbReference>
<dbReference type="PANTHER" id="PTHR30349">
    <property type="entry name" value="PHAGE INTEGRASE-RELATED"/>
    <property type="match status" value="1"/>
</dbReference>
<dbReference type="InterPro" id="IPR044068">
    <property type="entry name" value="CB"/>
</dbReference>
<dbReference type="Proteomes" id="UP000777303">
    <property type="component" value="Unassembled WGS sequence"/>
</dbReference>
<dbReference type="InterPro" id="IPR028259">
    <property type="entry name" value="AP2-like_int_N"/>
</dbReference>
<evidence type="ECO:0000256" key="4">
    <source>
        <dbReference type="ARBA" id="ARBA00023172"/>
    </source>
</evidence>
<evidence type="ECO:0000256" key="5">
    <source>
        <dbReference type="PROSITE-ProRule" id="PRU01248"/>
    </source>
</evidence>
<dbReference type="GO" id="GO:0003677">
    <property type="term" value="F:DNA binding"/>
    <property type="evidence" value="ECO:0007669"/>
    <property type="project" value="UniProtKB-UniRule"/>
</dbReference>
<evidence type="ECO:0000313" key="8">
    <source>
        <dbReference type="EMBL" id="MBU3851252.1"/>
    </source>
</evidence>
<dbReference type="InterPro" id="IPR013762">
    <property type="entry name" value="Integrase-like_cat_sf"/>
</dbReference>
<evidence type="ECO:0000259" key="7">
    <source>
        <dbReference type="PROSITE" id="PS51900"/>
    </source>
</evidence>
<dbReference type="InterPro" id="IPR050090">
    <property type="entry name" value="Tyrosine_recombinase_XerCD"/>
</dbReference>
<dbReference type="CDD" id="cd01189">
    <property type="entry name" value="INT_ICEBs1_C_like"/>
    <property type="match status" value="1"/>
</dbReference>
<sequence>MASIFKTSKGLWAYRIHKIINGKEVSKYKTGFKSKNEAKNSAVMMENSILKGAQVNNNISFANYYYRWFCDTKKGQYTVKSENAYLNVYHRIVNYFGSKPLNKITHREYQAFINEYSKDHAKETVRKLNSFCHAMVMEAINEKIIYTDFVYGTKNNGNDGKRDSLKYLNEQDFINLKQVALKQASFKHISDYMILVACYTGLRYEEVCGLTWQAIDFKNKILSVERAYDYAISKQFIKLKAASSNRKIAIPDELITILKKLRREQSEYYLQHNYRDDMNLLFRSIYNHLAVPTNAAANKELRKLQDEIHIPKANQITFHGLRHTHASYLISHNIPISYVSKRLGHKDISITLKVYTHLLNEVEQRNAQQAMLLLNEL</sequence>
<dbReference type="AlphaFoldDB" id="A0A948X083"/>
<dbReference type="InterPro" id="IPR002104">
    <property type="entry name" value="Integrase_catalytic"/>
</dbReference>
<feature type="domain" description="Tyr recombinase" evidence="6">
    <location>
        <begin position="163"/>
        <end position="371"/>
    </location>
</feature>
<dbReference type="Gene3D" id="1.10.443.10">
    <property type="entry name" value="Intergrase catalytic core"/>
    <property type="match status" value="1"/>
</dbReference>
<dbReference type="Pfam" id="PF14657">
    <property type="entry name" value="Arm-DNA-bind_4"/>
    <property type="match status" value="1"/>
</dbReference>
<dbReference type="InterPro" id="IPR010998">
    <property type="entry name" value="Integrase_recombinase_N"/>
</dbReference>
<evidence type="ECO:0000256" key="3">
    <source>
        <dbReference type="ARBA" id="ARBA00023125"/>
    </source>
</evidence>
<dbReference type="Gene3D" id="1.10.150.130">
    <property type="match status" value="1"/>
</dbReference>
<organism evidence="8 9">
    <name type="scientific">Candidatus Paralactobacillus gallistercoris</name>
    <dbReference type="NCBI Taxonomy" id="2838724"/>
    <lineage>
        <taxon>Bacteria</taxon>
        <taxon>Bacillati</taxon>
        <taxon>Bacillota</taxon>
        <taxon>Bacilli</taxon>
        <taxon>Lactobacillales</taxon>
        <taxon>Lactobacillaceae</taxon>
        <taxon>Lactobacillus</taxon>
    </lineage>
</organism>
<dbReference type="Pfam" id="PF00589">
    <property type="entry name" value="Phage_integrase"/>
    <property type="match status" value="1"/>
</dbReference>
<dbReference type="InterPro" id="IPR004107">
    <property type="entry name" value="Integrase_SAM-like_N"/>
</dbReference>
<gene>
    <name evidence="8" type="ORF">H9901_00860</name>
</gene>
<comment type="caution">
    <text evidence="8">The sequence shown here is derived from an EMBL/GenBank/DDBJ whole genome shotgun (WGS) entry which is preliminary data.</text>
</comment>
<dbReference type="EMBL" id="JAHLFS010000012">
    <property type="protein sequence ID" value="MBU3851252.1"/>
    <property type="molecule type" value="Genomic_DNA"/>
</dbReference>
<feature type="domain" description="Core-binding (CB)" evidence="7">
    <location>
        <begin position="56"/>
        <end position="140"/>
    </location>
</feature>
<dbReference type="SUPFAM" id="SSF56349">
    <property type="entry name" value="DNA breaking-rejoining enzymes"/>
    <property type="match status" value="1"/>
</dbReference>
<evidence type="ECO:0000259" key="6">
    <source>
        <dbReference type="PROSITE" id="PS51898"/>
    </source>
</evidence>
<comment type="similarity">
    <text evidence="1">Belongs to the 'phage' integrase family.</text>
</comment>
<dbReference type="PROSITE" id="PS51898">
    <property type="entry name" value="TYR_RECOMBINASE"/>
    <property type="match status" value="1"/>
</dbReference>
<evidence type="ECO:0000256" key="2">
    <source>
        <dbReference type="ARBA" id="ARBA00022908"/>
    </source>
</evidence>
<reference evidence="8" key="2">
    <citation type="submission" date="2021-04" db="EMBL/GenBank/DDBJ databases">
        <authorList>
            <person name="Gilroy R."/>
        </authorList>
    </citation>
    <scope>NUCLEOTIDE SEQUENCE</scope>
    <source>
        <strain evidence="8">F6-6636</strain>
    </source>
</reference>
<evidence type="ECO:0000256" key="1">
    <source>
        <dbReference type="ARBA" id="ARBA00008857"/>
    </source>
</evidence>
<keyword evidence="2" id="KW-0229">DNA integration</keyword>
<name>A0A948X083_9LACO</name>
<dbReference type="GO" id="GO:0015074">
    <property type="term" value="P:DNA integration"/>
    <property type="evidence" value="ECO:0007669"/>
    <property type="project" value="UniProtKB-KW"/>
</dbReference>
<keyword evidence="3 5" id="KW-0238">DNA-binding</keyword>
<proteinExistence type="inferred from homology"/>
<dbReference type="PANTHER" id="PTHR30349:SF64">
    <property type="entry name" value="PROPHAGE INTEGRASE INTD-RELATED"/>
    <property type="match status" value="1"/>
</dbReference>
<reference evidence="8" key="1">
    <citation type="journal article" date="2021" name="PeerJ">
        <title>Extensive microbial diversity within the chicken gut microbiome revealed by metagenomics and culture.</title>
        <authorList>
            <person name="Gilroy R."/>
            <person name="Ravi A."/>
            <person name="Getino M."/>
            <person name="Pursley I."/>
            <person name="Horton D.L."/>
            <person name="Alikhan N.F."/>
            <person name="Baker D."/>
            <person name="Gharbi K."/>
            <person name="Hall N."/>
            <person name="Watson M."/>
            <person name="Adriaenssens E.M."/>
            <person name="Foster-Nyarko E."/>
            <person name="Jarju S."/>
            <person name="Secka A."/>
            <person name="Antonio M."/>
            <person name="Oren A."/>
            <person name="Chaudhuri R.R."/>
            <person name="La Ragione R."/>
            <person name="Hildebrand F."/>
            <person name="Pallen M.J."/>
        </authorList>
    </citation>
    <scope>NUCLEOTIDE SEQUENCE</scope>
    <source>
        <strain evidence="8">F6-6636</strain>
    </source>
</reference>
<keyword evidence="4" id="KW-0233">DNA recombination</keyword>
<evidence type="ECO:0000313" key="9">
    <source>
        <dbReference type="Proteomes" id="UP000777303"/>
    </source>
</evidence>